<sequence>MQAEGSRKLRQGHRKSRNGCTTCKKRHIKCDEKKRKTGSSPYETELTTLSAFPAASVFADLPVPSPPDLHEIESDDLFTFGHLNLLYHVQEHMADWMMVTDRLQPLANGYITTALKTPYLMNQLLALSAMHLKTIDKHTAQSYMNTATHLRHRALRGFNKCLDDTSESNSTAQFFFASLLALHYLAETVAGLADQDFATTLDCMVNYFRLHRGARVMGERASTSFTNSRISQWLMDASKEGSHDSHATSAECAILASMLKTSELNEESRKACEEATEALGFVCTLPDFNVEYLYWLPEKKGFNSLQLRAVPKESPQLGQILVRIKAVSLNWRDGIVAIGTYPFPGPDALVPGSDGAGIVEAVGEGVTEWKEGDRVVANFTQEHIAGRLTRDVGLTQLGGEAQGLLGEYFIFPKTGVVKIPDYLSFEEASCLPCAALTAWNALYGLTPLRPGQTVLLQGTGGVSTFALQIAHGAGAKTIVTSSSDDKLAKAEDLGATYGINYNKTPDWAAEAMKITKGKGVDHIIEIGGTLTLQASFDAIGFNGQIHCIGHITNPDPLGAGKDLRGPDAAFLALDRLCVVRGVVVGSREQLQDMLECFETNDIRPVIDRVFPFEKAREAYDHLWSSTHTGKVVIQRRQAMNHYIRVLSELLTISKSNNSFLSDFLPLAMESPALAEALIAYSSGHMSHSDPSYTTVSLTARSSALCELSMTISHPDQTTSVTETALSACLILLTSEVCLGSHQSWYNHLVGAKHLIACAQSQADGSLVQGAQALRLTSEGRWILRNFAYHDIIGGVTLGTKPLLSPEYLKDITHEFDTYLGVASPLLVYIGQTTCLSLNPIDIDSGIHPSRNHLSIQHEIESWKCPTGTPSTLQAAAYAYRGAALIYLYRKMRRHLEIDSNYSLTYGMPLSTLNEKLQTIVANTLDSIGQVPENDVSESSLLFPLFIVGGEVERIDQMEFVRTRLQVSYNKRRFRNISRALEVLEELWVYRLIQDVVGRERPDWEDILKSSQEPLLLT</sequence>
<dbReference type="AlphaFoldDB" id="A0A8H5EEY4"/>
<evidence type="ECO:0000259" key="3">
    <source>
        <dbReference type="SMART" id="SM00829"/>
    </source>
</evidence>
<dbReference type="CDD" id="cd00067">
    <property type="entry name" value="GAL4"/>
    <property type="match status" value="1"/>
</dbReference>
<dbReference type="InterPro" id="IPR020843">
    <property type="entry name" value="ER"/>
</dbReference>
<feature type="domain" description="Enoyl reductase (ER)" evidence="3">
    <location>
        <begin position="301"/>
        <end position="633"/>
    </location>
</feature>
<reference evidence="4" key="1">
    <citation type="submission" date="2020-02" db="EMBL/GenBank/DDBJ databases">
        <title>Identification and distribution of gene clusters putatively required for synthesis of sphingolipid metabolism inhibitors in phylogenetically diverse species of the filamentous fungus Fusarium.</title>
        <authorList>
            <person name="Kim H.-S."/>
            <person name="Busman M."/>
            <person name="Brown D.W."/>
            <person name="Divon H."/>
            <person name="Uhlig S."/>
            <person name="Proctor R.H."/>
        </authorList>
    </citation>
    <scope>NUCLEOTIDE SEQUENCE [LARGE SCALE GENOMIC DNA]</scope>
    <source>
        <strain evidence="4">NRRL 39464</strain>
    </source>
</reference>
<dbReference type="Pfam" id="PF08240">
    <property type="entry name" value="ADH_N"/>
    <property type="match status" value="1"/>
</dbReference>
<organism evidence="4 5">
    <name type="scientific">Fusarium oxysporum</name>
    <name type="common">Fusarium vascular wilt</name>
    <dbReference type="NCBI Taxonomy" id="5507"/>
    <lineage>
        <taxon>Eukaryota</taxon>
        <taxon>Fungi</taxon>
        <taxon>Dikarya</taxon>
        <taxon>Ascomycota</taxon>
        <taxon>Pezizomycotina</taxon>
        <taxon>Sordariomycetes</taxon>
        <taxon>Hypocreomycetidae</taxon>
        <taxon>Hypocreales</taxon>
        <taxon>Nectriaceae</taxon>
        <taxon>Fusarium</taxon>
        <taxon>Fusarium oxysporum species complex</taxon>
    </lineage>
</organism>
<dbReference type="InterPro" id="IPR052711">
    <property type="entry name" value="Zinc_ADH-like"/>
</dbReference>
<dbReference type="InterPro" id="IPR021858">
    <property type="entry name" value="Fun_TF"/>
</dbReference>
<gene>
    <name evidence="4" type="ORF">FOXYS1_11242</name>
</gene>
<name>A0A8H5EEY4_FUSOX</name>
<dbReference type="CDD" id="cd08276">
    <property type="entry name" value="MDR7"/>
    <property type="match status" value="1"/>
</dbReference>
<evidence type="ECO:0000313" key="4">
    <source>
        <dbReference type="EMBL" id="KAF5258198.1"/>
    </source>
</evidence>
<dbReference type="EMBL" id="JAAFOW010002077">
    <property type="protein sequence ID" value="KAF5258198.1"/>
    <property type="molecule type" value="Genomic_DNA"/>
</dbReference>
<dbReference type="SUPFAM" id="SSF51735">
    <property type="entry name" value="NAD(P)-binding Rossmann-fold domains"/>
    <property type="match status" value="1"/>
</dbReference>
<dbReference type="InterPro" id="IPR001138">
    <property type="entry name" value="Zn2Cys6_DnaBD"/>
</dbReference>
<dbReference type="Proteomes" id="UP000558688">
    <property type="component" value="Unassembled WGS sequence"/>
</dbReference>
<dbReference type="GO" id="GO:0016491">
    <property type="term" value="F:oxidoreductase activity"/>
    <property type="evidence" value="ECO:0007669"/>
    <property type="project" value="InterPro"/>
</dbReference>
<keyword evidence="1" id="KW-0539">Nucleus</keyword>
<dbReference type="InterPro" id="IPR036291">
    <property type="entry name" value="NAD(P)-bd_dom_sf"/>
</dbReference>
<dbReference type="InterPro" id="IPR011032">
    <property type="entry name" value="GroES-like_sf"/>
</dbReference>
<protein>
    <recommendedName>
        <fullName evidence="3">Enoyl reductase (ER) domain-containing protein</fullName>
    </recommendedName>
</protein>
<dbReference type="GO" id="GO:0008270">
    <property type="term" value="F:zinc ion binding"/>
    <property type="evidence" value="ECO:0007669"/>
    <property type="project" value="InterPro"/>
</dbReference>
<proteinExistence type="predicted"/>
<dbReference type="SUPFAM" id="SSF50129">
    <property type="entry name" value="GroES-like"/>
    <property type="match status" value="1"/>
</dbReference>
<dbReference type="Pfam" id="PF11951">
    <property type="entry name" value="Fungal_trans_2"/>
    <property type="match status" value="2"/>
</dbReference>
<dbReference type="SMART" id="SM00829">
    <property type="entry name" value="PKS_ER"/>
    <property type="match status" value="1"/>
</dbReference>
<dbReference type="InterPro" id="IPR013149">
    <property type="entry name" value="ADH-like_C"/>
</dbReference>
<dbReference type="Pfam" id="PF00107">
    <property type="entry name" value="ADH_zinc_N"/>
    <property type="match status" value="1"/>
</dbReference>
<dbReference type="InterPro" id="IPR013154">
    <property type="entry name" value="ADH-like_N"/>
</dbReference>
<comment type="caution">
    <text evidence="4">The sequence shown here is derived from an EMBL/GenBank/DDBJ whole genome shotgun (WGS) entry which is preliminary data.</text>
</comment>
<feature type="region of interest" description="Disordered" evidence="2">
    <location>
        <begin position="1"/>
        <end position="21"/>
    </location>
</feature>
<dbReference type="Gene3D" id="3.40.50.720">
    <property type="entry name" value="NAD(P)-binding Rossmann-like Domain"/>
    <property type="match status" value="1"/>
</dbReference>
<feature type="compositionally biased region" description="Basic residues" evidence="2">
    <location>
        <begin position="8"/>
        <end position="21"/>
    </location>
</feature>
<accession>A0A8H5EEY4</accession>
<dbReference type="PANTHER" id="PTHR45033">
    <property type="match status" value="1"/>
</dbReference>
<dbReference type="PANTHER" id="PTHR45033:SF1">
    <property type="entry name" value="OXIDOREDUCTASE (EUROFUNG)"/>
    <property type="match status" value="1"/>
</dbReference>
<evidence type="ECO:0000256" key="1">
    <source>
        <dbReference type="ARBA" id="ARBA00023242"/>
    </source>
</evidence>
<evidence type="ECO:0000313" key="5">
    <source>
        <dbReference type="Proteomes" id="UP000558688"/>
    </source>
</evidence>
<dbReference type="Gene3D" id="3.90.180.10">
    <property type="entry name" value="Medium-chain alcohol dehydrogenases, catalytic domain"/>
    <property type="match status" value="1"/>
</dbReference>
<evidence type="ECO:0000256" key="2">
    <source>
        <dbReference type="SAM" id="MobiDB-lite"/>
    </source>
</evidence>
<dbReference type="GO" id="GO:0000981">
    <property type="term" value="F:DNA-binding transcription factor activity, RNA polymerase II-specific"/>
    <property type="evidence" value="ECO:0007669"/>
    <property type="project" value="InterPro"/>
</dbReference>